<dbReference type="Proteomes" id="UP000198729">
    <property type="component" value="Unassembled WGS sequence"/>
</dbReference>
<organism evidence="1 2">
    <name type="scientific">Nitrosomonas mobilis</name>
    <dbReference type="NCBI Taxonomy" id="51642"/>
    <lineage>
        <taxon>Bacteria</taxon>
        <taxon>Pseudomonadati</taxon>
        <taxon>Pseudomonadota</taxon>
        <taxon>Betaproteobacteria</taxon>
        <taxon>Nitrosomonadales</taxon>
        <taxon>Nitrosomonadaceae</taxon>
        <taxon>Nitrosomonas</taxon>
    </lineage>
</organism>
<proteinExistence type="predicted"/>
<dbReference type="AlphaFoldDB" id="A0A1G5SDL3"/>
<gene>
    <name evidence="1" type="ORF">NSMM_310022</name>
</gene>
<evidence type="ECO:0000313" key="1">
    <source>
        <dbReference type="EMBL" id="SCZ84940.1"/>
    </source>
</evidence>
<evidence type="ECO:0000313" key="2">
    <source>
        <dbReference type="Proteomes" id="UP000198729"/>
    </source>
</evidence>
<reference evidence="1 2" key="1">
    <citation type="submission" date="2016-10" db="EMBL/GenBank/DDBJ databases">
        <authorList>
            <person name="de Groot N.N."/>
        </authorList>
    </citation>
    <scope>NUCLEOTIDE SEQUENCE [LARGE SCALE GENOMIC DNA]</scope>
    <source>
        <strain evidence="1">1</strain>
    </source>
</reference>
<sequence>MTLRALAALFAYSDDSSYRAYQTDLMEYNCAFAVRIHNSTSSQQHQHALKRLKNWENYLRTLMVSGC</sequence>
<accession>A0A1G5SDL3</accession>
<name>A0A1G5SDL3_9PROT</name>
<dbReference type="EMBL" id="FMWO01000038">
    <property type="protein sequence ID" value="SCZ84940.1"/>
    <property type="molecule type" value="Genomic_DNA"/>
</dbReference>
<protein>
    <submittedName>
        <fullName evidence="1">Uncharacterized protein</fullName>
    </submittedName>
</protein>
<keyword evidence="2" id="KW-1185">Reference proteome</keyword>